<keyword evidence="6" id="KW-0378">Hydrolase</keyword>
<organism evidence="6 7">
    <name type="scientific">Aspergillus avenaceus</name>
    <dbReference type="NCBI Taxonomy" id="36643"/>
    <lineage>
        <taxon>Eukaryota</taxon>
        <taxon>Fungi</taxon>
        <taxon>Dikarya</taxon>
        <taxon>Ascomycota</taxon>
        <taxon>Pezizomycotina</taxon>
        <taxon>Eurotiomycetes</taxon>
        <taxon>Eurotiomycetidae</taxon>
        <taxon>Eurotiales</taxon>
        <taxon>Aspergillaceae</taxon>
        <taxon>Aspergillus</taxon>
        <taxon>Aspergillus subgen. Circumdati</taxon>
    </lineage>
</organism>
<keyword evidence="3" id="KW-0012">Acyltransferase</keyword>
<evidence type="ECO:0000313" key="7">
    <source>
        <dbReference type="Proteomes" id="UP000325780"/>
    </source>
</evidence>
<dbReference type="Proteomes" id="UP000325780">
    <property type="component" value="Unassembled WGS sequence"/>
</dbReference>
<evidence type="ECO:0000313" key="6">
    <source>
        <dbReference type="EMBL" id="KAE8144622.1"/>
    </source>
</evidence>
<dbReference type="InterPro" id="IPR001227">
    <property type="entry name" value="Ac_transferase_dom_sf"/>
</dbReference>
<dbReference type="InterPro" id="IPR016036">
    <property type="entry name" value="Malonyl_transacylase_ACP-bd"/>
</dbReference>
<dbReference type="Gene3D" id="3.40.366.10">
    <property type="entry name" value="Malonyl-Coenzyme A Acyl Carrier Protein, domain 2"/>
    <property type="match status" value="1"/>
</dbReference>
<dbReference type="Gene3D" id="3.30.70.250">
    <property type="entry name" value="Malonyl-CoA ACP transacylase, ACP-binding"/>
    <property type="match status" value="1"/>
</dbReference>
<dbReference type="OrthoDB" id="541883at2759"/>
<dbReference type="SMART" id="SM00827">
    <property type="entry name" value="PKS_AT"/>
    <property type="match status" value="1"/>
</dbReference>
<evidence type="ECO:0000256" key="4">
    <source>
        <dbReference type="ARBA" id="ARBA00048462"/>
    </source>
</evidence>
<evidence type="ECO:0000256" key="1">
    <source>
        <dbReference type="ARBA" id="ARBA00013258"/>
    </source>
</evidence>
<evidence type="ECO:0000259" key="5">
    <source>
        <dbReference type="SMART" id="SM00827"/>
    </source>
</evidence>
<gene>
    <name evidence="6" type="ORF">BDV25DRAFT_166407</name>
</gene>
<evidence type="ECO:0000256" key="3">
    <source>
        <dbReference type="ARBA" id="ARBA00023315"/>
    </source>
</evidence>
<sequence>MLSSWVNNFPDIARSLLSEMDSVLGYRLSRIILEGPNAELSKTENSQPAIMATSMLILRILEEKFGFDTKSRVDVTLGHSLGEFSALVAGGYLNFGDALRIVRRRAEIMAHCTREASKESGEDYGMVALVCEPERLDGLLIAIHKFPGFASFGLRDDSTHGTLPSEQVMVANINSRNQIVLSGSIARIRTLLIQLRQFSGHDPRPVRLNSESPFHSTIMAPVADYMIYALNNVKINFPAHMPCISNVSGLPFSSEQELKALLSRQCVDTVRLWDSIRYLDQERGVKRWIGIGPGKVGRNLVGKEVGRDMVRGAGVWAVCDPCDLEIIMNSLEQTENEVKSH</sequence>
<dbReference type="InterPro" id="IPR014043">
    <property type="entry name" value="Acyl_transferase_dom"/>
</dbReference>
<comment type="catalytic activity">
    <reaction evidence="4">
        <text>holo-[ACP] + malonyl-CoA = malonyl-[ACP] + CoA</text>
        <dbReference type="Rhea" id="RHEA:41792"/>
        <dbReference type="Rhea" id="RHEA-COMP:9623"/>
        <dbReference type="Rhea" id="RHEA-COMP:9685"/>
        <dbReference type="ChEBI" id="CHEBI:57287"/>
        <dbReference type="ChEBI" id="CHEBI:57384"/>
        <dbReference type="ChEBI" id="CHEBI:64479"/>
        <dbReference type="ChEBI" id="CHEBI:78449"/>
        <dbReference type="EC" id="2.3.1.39"/>
    </reaction>
</comment>
<keyword evidence="7" id="KW-1185">Reference proteome</keyword>
<accession>A0A5N6TE62</accession>
<dbReference type="GO" id="GO:0005739">
    <property type="term" value="C:mitochondrion"/>
    <property type="evidence" value="ECO:0007669"/>
    <property type="project" value="TreeGrafter"/>
</dbReference>
<dbReference type="AlphaFoldDB" id="A0A5N6TE62"/>
<dbReference type="InterPro" id="IPR050858">
    <property type="entry name" value="Mal-CoA-ACP_Trans/PKS_FabD"/>
</dbReference>
<dbReference type="SUPFAM" id="SSF52151">
    <property type="entry name" value="FabD/lysophospholipase-like"/>
    <property type="match status" value="1"/>
</dbReference>
<dbReference type="GO" id="GO:0006633">
    <property type="term" value="P:fatty acid biosynthetic process"/>
    <property type="evidence" value="ECO:0007669"/>
    <property type="project" value="TreeGrafter"/>
</dbReference>
<dbReference type="EC" id="2.3.1.39" evidence="1"/>
<name>A0A5N6TE62_ASPAV</name>
<protein>
    <recommendedName>
        <fullName evidence="1">[acyl-carrier-protein] S-malonyltransferase</fullName>
        <ecNumber evidence="1">2.3.1.39</ecNumber>
    </recommendedName>
</protein>
<dbReference type="GO" id="GO:0004314">
    <property type="term" value="F:[acyl-carrier-protein] S-malonyltransferase activity"/>
    <property type="evidence" value="ECO:0007669"/>
    <property type="project" value="UniProtKB-EC"/>
</dbReference>
<proteinExistence type="predicted"/>
<dbReference type="PANTHER" id="PTHR42681">
    <property type="entry name" value="MALONYL-COA-ACYL CARRIER PROTEIN TRANSACYLASE, MITOCHONDRIAL"/>
    <property type="match status" value="1"/>
</dbReference>
<dbReference type="InterPro" id="IPR016035">
    <property type="entry name" value="Acyl_Trfase/lysoPLipase"/>
</dbReference>
<dbReference type="Pfam" id="PF00698">
    <property type="entry name" value="Acyl_transf_1"/>
    <property type="match status" value="1"/>
</dbReference>
<feature type="domain" description="Malonyl-CoA:ACP transacylase (MAT)" evidence="5">
    <location>
        <begin position="6"/>
        <end position="322"/>
    </location>
</feature>
<dbReference type="PANTHER" id="PTHR42681:SF1">
    <property type="entry name" value="MALONYL-COA-ACYL CARRIER PROTEIN TRANSACYLASE, MITOCHONDRIAL"/>
    <property type="match status" value="1"/>
</dbReference>
<reference evidence="6 7" key="1">
    <citation type="submission" date="2019-04" db="EMBL/GenBank/DDBJ databases">
        <title>Friends and foes A comparative genomics study of 23 Aspergillus species from section Flavi.</title>
        <authorList>
            <consortium name="DOE Joint Genome Institute"/>
            <person name="Kjaerbolling I."/>
            <person name="Vesth T."/>
            <person name="Frisvad J.C."/>
            <person name="Nybo J.L."/>
            <person name="Theobald S."/>
            <person name="Kildgaard S."/>
            <person name="Isbrandt T."/>
            <person name="Kuo A."/>
            <person name="Sato A."/>
            <person name="Lyhne E.K."/>
            <person name="Kogle M.E."/>
            <person name="Wiebenga A."/>
            <person name="Kun R.S."/>
            <person name="Lubbers R.J."/>
            <person name="Makela M.R."/>
            <person name="Barry K."/>
            <person name="Chovatia M."/>
            <person name="Clum A."/>
            <person name="Daum C."/>
            <person name="Haridas S."/>
            <person name="He G."/>
            <person name="LaButti K."/>
            <person name="Lipzen A."/>
            <person name="Mondo S."/>
            <person name="Riley R."/>
            <person name="Salamov A."/>
            <person name="Simmons B.A."/>
            <person name="Magnuson J.K."/>
            <person name="Henrissat B."/>
            <person name="Mortensen U.H."/>
            <person name="Larsen T.O."/>
            <person name="Devries R.P."/>
            <person name="Grigoriev I.V."/>
            <person name="Machida M."/>
            <person name="Baker S.E."/>
            <person name="Andersen M.R."/>
        </authorList>
    </citation>
    <scope>NUCLEOTIDE SEQUENCE [LARGE SCALE GENOMIC DNA]</scope>
    <source>
        <strain evidence="6 7">IBT 18842</strain>
    </source>
</reference>
<dbReference type="SUPFAM" id="SSF55048">
    <property type="entry name" value="Probable ACP-binding domain of malonyl-CoA ACP transacylase"/>
    <property type="match status" value="1"/>
</dbReference>
<keyword evidence="2 6" id="KW-0808">Transferase</keyword>
<dbReference type="EMBL" id="ML742473">
    <property type="protein sequence ID" value="KAE8144622.1"/>
    <property type="molecule type" value="Genomic_DNA"/>
</dbReference>
<dbReference type="GO" id="GO:0016787">
    <property type="term" value="F:hydrolase activity"/>
    <property type="evidence" value="ECO:0007669"/>
    <property type="project" value="UniProtKB-KW"/>
</dbReference>
<evidence type="ECO:0000256" key="2">
    <source>
        <dbReference type="ARBA" id="ARBA00022679"/>
    </source>
</evidence>